<comment type="caution">
    <text evidence="2">The sequence shown here is derived from an EMBL/GenBank/DDBJ whole genome shotgun (WGS) entry which is preliminary data.</text>
</comment>
<dbReference type="EMBL" id="BLWB01000008">
    <property type="protein sequence ID" value="GFM95121.1"/>
    <property type="molecule type" value="Genomic_RNA"/>
</dbReference>
<name>A0A6L2ZL21_9ZZZZ</name>
<dbReference type="GO" id="GO:0006351">
    <property type="term" value="P:DNA-templated transcription"/>
    <property type="evidence" value="ECO:0007669"/>
    <property type="project" value="InterPro"/>
</dbReference>
<proteinExistence type="predicted"/>
<dbReference type="Pfam" id="PF00680">
    <property type="entry name" value="RdRP_1"/>
    <property type="match status" value="1"/>
</dbReference>
<dbReference type="InterPro" id="IPR007094">
    <property type="entry name" value="RNA-dir_pol_PSvirus"/>
</dbReference>
<feature type="non-terminal residue" evidence="2">
    <location>
        <position position="1"/>
    </location>
</feature>
<reference evidence="2" key="1">
    <citation type="submission" date="2020-05" db="EMBL/GenBank/DDBJ databases">
        <title>Diverged and active partitiviruses in Lichen.</title>
        <authorList>
            <person name="Urayama S."/>
            <person name="Doi N."/>
            <person name="Kondo F."/>
            <person name="Chiba Y."/>
            <person name="Takaki Y."/>
            <person name="Hirai M."/>
            <person name="Minegishi Y."/>
            <person name="Hagiwara D."/>
            <person name="Nunoura T."/>
        </authorList>
    </citation>
    <scope>NUCLEOTIDE SEQUENCE</scope>
</reference>
<keyword evidence="2" id="KW-0808">Transferase</keyword>
<dbReference type="PROSITE" id="PS50507">
    <property type="entry name" value="RDRP_SSRNA_POS"/>
    <property type="match status" value="1"/>
</dbReference>
<protein>
    <submittedName>
        <fullName evidence="2">RNA-dependent RNA polymerase</fullName>
    </submittedName>
</protein>
<evidence type="ECO:0000313" key="2">
    <source>
        <dbReference type="EMBL" id="GFM95121.1"/>
    </source>
</evidence>
<dbReference type="SUPFAM" id="SSF56672">
    <property type="entry name" value="DNA/RNA polymerases"/>
    <property type="match status" value="1"/>
</dbReference>
<accession>A0A6L2ZL21</accession>
<organism evidence="2">
    <name type="scientific">viral metagenome</name>
    <dbReference type="NCBI Taxonomy" id="1070528"/>
    <lineage>
        <taxon>unclassified sequences</taxon>
        <taxon>metagenomes</taxon>
        <taxon>organismal metagenomes</taxon>
    </lineage>
</organism>
<dbReference type="AlphaFoldDB" id="A0A6L2ZL21"/>
<sequence length="478" mass="54394">RAKRIVHTILDDGGRMEFPLLEDLAEVPYKPNKFPGFEYARDGLKTRKEADHAAQADAERAWVRLMGGEHVQPHYVRLGGRGKVVKMPLEDAKKEDMAKGRLILMLSQRDLKLLGVTEKPLTARFKAEDCPIYVGKSWFYGGSARLATELSNFSKYYCCDAEKFDSSLDPYMIRDAVQFVRSLFRDGTNSRYDAYWAFVEESLVRAPIIRDDGMVFWKDVGTTSGHSHNSIIQSICTLYIGYTALIALHPEMDDRAIFTYSTVKSLGDDNLLALCTPLRMVSVEELAQVVREAFGVNWFGSKSFATTRLVDPDQRAGLPVEGGEFQGYQFLGKYFRKGVVADEGVETPVVLPYRPFSETVARLAYPERPGIPKAAPYLTEGNMSYMRAIGNWMDAAGNRLTLPFLEEYLDWLEGQRHHVGIRWLEDDIAKMEHDYSGAAETFLPARRFTYEEWLDIVTCEKDNVRELYGYRDMHARGV</sequence>
<dbReference type="InterPro" id="IPR001205">
    <property type="entry name" value="RNA-dir_pol_C"/>
</dbReference>
<keyword evidence="2" id="KW-0696">RNA-directed RNA polymerase</keyword>
<dbReference type="GO" id="GO:0003723">
    <property type="term" value="F:RNA binding"/>
    <property type="evidence" value="ECO:0007669"/>
    <property type="project" value="InterPro"/>
</dbReference>
<gene>
    <name evidence="2" type="ORF">MMARV_C008P1</name>
</gene>
<dbReference type="GO" id="GO:0003968">
    <property type="term" value="F:RNA-directed RNA polymerase activity"/>
    <property type="evidence" value="ECO:0007669"/>
    <property type="project" value="UniProtKB-KW"/>
</dbReference>
<feature type="domain" description="RdRp catalytic" evidence="1">
    <location>
        <begin position="154"/>
        <end position="282"/>
    </location>
</feature>
<evidence type="ECO:0000259" key="1">
    <source>
        <dbReference type="PROSITE" id="PS50507"/>
    </source>
</evidence>
<keyword evidence="2" id="KW-0548">Nucleotidyltransferase</keyword>
<dbReference type="GO" id="GO:0039694">
    <property type="term" value="P:viral RNA genome replication"/>
    <property type="evidence" value="ECO:0007669"/>
    <property type="project" value="InterPro"/>
</dbReference>
<dbReference type="InterPro" id="IPR043502">
    <property type="entry name" value="DNA/RNA_pol_sf"/>
</dbReference>